<dbReference type="Gene3D" id="1.10.4200.10">
    <property type="entry name" value="Triphosphoribosyl-dephospho-CoA protein"/>
    <property type="match status" value="1"/>
</dbReference>
<dbReference type="InterPro" id="IPR002736">
    <property type="entry name" value="CitG"/>
</dbReference>
<evidence type="ECO:0000313" key="6">
    <source>
        <dbReference type="EMBL" id="EFM83255.1"/>
    </source>
</evidence>
<gene>
    <name evidence="5 6" type="primary">citG</name>
    <name evidence="6" type="ORF">HMPREF9498_01026</name>
</gene>
<evidence type="ECO:0000256" key="4">
    <source>
        <dbReference type="ARBA" id="ARBA00022840"/>
    </source>
</evidence>
<dbReference type="NCBIfam" id="TIGR03125">
    <property type="entry name" value="citrate_citG"/>
    <property type="match status" value="1"/>
</dbReference>
<evidence type="ECO:0000256" key="5">
    <source>
        <dbReference type="HAMAP-Rule" id="MF_00397"/>
    </source>
</evidence>
<dbReference type="Proteomes" id="UP000004846">
    <property type="component" value="Unassembled WGS sequence"/>
</dbReference>
<sequence length="289" mass="32767">MTKQARSKLAQQAQLALLYEVTCLNKPGLVDPVDAGAHQDMDVFTFLESSVVLTPYFETFVQAGTELRHLPIEATFRAIRQVGLEAERAMFEATEGINTHKGAIFSLGIFLAICGRLMIWETPCTLQLFQQTLQTMTQDLLADFENLATNELEKLTWGERLFVQHGLTGIRGEAQQGYPAVFEQGVPYYQKHQGTQQQKLIDTLLYLSLYVEDTNLIKRSQNVQIFEIYQPLIQEYFALGGTQTLRGTLCLERLNHLFKEKNWSIGGSADALILVVFLDKLMKLNWLTP</sequence>
<dbReference type="HAMAP" id="MF_00397">
    <property type="entry name" value="CitG"/>
    <property type="match status" value="1"/>
</dbReference>
<dbReference type="EMBL" id="AEBR01000029">
    <property type="protein sequence ID" value="EFM83255.1"/>
    <property type="molecule type" value="Genomic_DNA"/>
</dbReference>
<proteinExistence type="inferred from homology"/>
<reference evidence="6 7" key="1">
    <citation type="submission" date="2010-07" db="EMBL/GenBank/DDBJ databases">
        <authorList>
            <person name="Sid Ahmed O."/>
        </authorList>
    </citation>
    <scope>NUCLEOTIDE SEQUENCE [LARGE SCALE GENOMIC DNA]</scope>
    <source>
        <strain evidence="6 7">TX4248</strain>
    </source>
</reference>
<dbReference type="GO" id="GO:0016757">
    <property type="term" value="F:glycosyltransferase activity"/>
    <property type="evidence" value="ECO:0007669"/>
    <property type="project" value="UniProtKB-KW"/>
</dbReference>
<keyword evidence="2 5" id="KW-0808">Transferase</keyword>
<dbReference type="PANTHER" id="PTHR30201">
    <property type="entry name" value="TRIPHOSPHORIBOSYL-DEPHOSPHO-COA SYNTHASE"/>
    <property type="match status" value="1"/>
</dbReference>
<organism evidence="6 7">
    <name type="scientific">Enterococcus faecalis TX4248</name>
    <dbReference type="NCBI Taxonomy" id="749495"/>
    <lineage>
        <taxon>Bacteria</taxon>
        <taxon>Bacillati</taxon>
        <taxon>Bacillota</taxon>
        <taxon>Bacilli</taxon>
        <taxon>Lactobacillales</taxon>
        <taxon>Enterococcaceae</taxon>
        <taxon>Enterococcus</taxon>
    </lineage>
</organism>
<dbReference type="GO" id="GO:0051191">
    <property type="term" value="P:prosthetic group biosynthetic process"/>
    <property type="evidence" value="ECO:0007669"/>
    <property type="project" value="TreeGrafter"/>
</dbReference>
<name>A0A125W7D1_ENTFL</name>
<comment type="catalytic activity">
    <reaction evidence="1 5">
        <text>3'-dephospho-CoA + ATP = 2'-(5''-triphospho-alpha-D-ribosyl)-3'-dephospho-CoA + adenine</text>
        <dbReference type="Rhea" id="RHEA:15117"/>
        <dbReference type="ChEBI" id="CHEBI:16708"/>
        <dbReference type="ChEBI" id="CHEBI:30616"/>
        <dbReference type="ChEBI" id="CHEBI:57328"/>
        <dbReference type="ChEBI" id="CHEBI:61378"/>
        <dbReference type="EC" id="2.4.2.52"/>
    </reaction>
</comment>
<dbReference type="GO" id="GO:0046917">
    <property type="term" value="F:triphosphoribosyl-dephospho-CoA synthase activity"/>
    <property type="evidence" value="ECO:0007669"/>
    <property type="project" value="UniProtKB-UniRule"/>
</dbReference>
<comment type="similarity">
    <text evidence="5">Belongs to the CitG/MdcB family.</text>
</comment>
<dbReference type="NCBIfam" id="NF002315">
    <property type="entry name" value="PRK01237.1"/>
    <property type="match status" value="1"/>
</dbReference>
<dbReference type="InterPro" id="IPR017551">
    <property type="entry name" value="TriPribosyl-deP-CoA_syn_CitG"/>
</dbReference>
<evidence type="ECO:0000256" key="3">
    <source>
        <dbReference type="ARBA" id="ARBA00022741"/>
    </source>
</evidence>
<protein>
    <recommendedName>
        <fullName evidence="5">Probable 2-(5''-triphosphoribosyl)-3'-dephosphocoenzyme-A synthase</fullName>
        <shortName evidence="5">2-(5''-triphosphoribosyl)-3'-dephospho-CoA synthase</shortName>
        <ecNumber evidence="5">2.4.2.52</ecNumber>
    </recommendedName>
</protein>
<dbReference type="GO" id="GO:0005524">
    <property type="term" value="F:ATP binding"/>
    <property type="evidence" value="ECO:0007669"/>
    <property type="project" value="UniProtKB-KW"/>
</dbReference>
<keyword evidence="6" id="KW-0328">Glycosyltransferase</keyword>
<dbReference type="AlphaFoldDB" id="A0A125W7D1"/>
<dbReference type="RefSeq" id="WP_002355991.1">
    <property type="nucleotide sequence ID" value="NZ_GL454434.1"/>
</dbReference>
<dbReference type="Pfam" id="PF01874">
    <property type="entry name" value="CitG"/>
    <property type="match status" value="1"/>
</dbReference>
<accession>A0A125W7D1</accession>
<dbReference type="HOGENOM" id="CLU_056179_1_0_9"/>
<comment type="caution">
    <text evidence="6">The sequence shown here is derived from an EMBL/GenBank/DDBJ whole genome shotgun (WGS) entry which is preliminary data.</text>
</comment>
<evidence type="ECO:0000256" key="2">
    <source>
        <dbReference type="ARBA" id="ARBA00022679"/>
    </source>
</evidence>
<dbReference type="GeneID" id="60892546"/>
<evidence type="ECO:0000313" key="7">
    <source>
        <dbReference type="Proteomes" id="UP000004846"/>
    </source>
</evidence>
<dbReference type="PANTHER" id="PTHR30201:SF2">
    <property type="entry name" value="2-(5''-TRIPHOSPHORIBOSYL)-3'-DEPHOSPHOCOENZYME-A SYNTHASE"/>
    <property type="match status" value="1"/>
</dbReference>
<evidence type="ECO:0000256" key="1">
    <source>
        <dbReference type="ARBA" id="ARBA00001210"/>
    </source>
</evidence>
<dbReference type="EC" id="2.4.2.52" evidence="5"/>
<keyword evidence="4 5" id="KW-0067">ATP-binding</keyword>
<keyword evidence="3 5" id="KW-0547">Nucleotide-binding</keyword>